<gene>
    <name evidence="5" type="ORF">M0R45_031356</name>
</gene>
<accession>A0AAW1WHA5</accession>
<name>A0AAW1WHA5_RUBAR</name>
<evidence type="ECO:0000259" key="4">
    <source>
        <dbReference type="Pfam" id="PF22754"/>
    </source>
</evidence>
<comment type="caution">
    <text evidence="5">The sequence shown here is derived from an EMBL/GenBank/DDBJ whole genome shotgun (WGS) entry which is preliminary data.</text>
</comment>
<evidence type="ECO:0000256" key="2">
    <source>
        <dbReference type="ARBA" id="ARBA00023242"/>
    </source>
</evidence>
<evidence type="ECO:0000256" key="1">
    <source>
        <dbReference type="ARBA" id="ARBA00004123"/>
    </source>
</evidence>
<dbReference type="InterPro" id="IPR054502">
    <property type="entry name" value="bHLH-TF_ACT-like_plant"/>
</dbReference>
<dbReference type="Pfam" id="PF22754">
    <property type="entry name" value="bHLH-TF_ACT-like_plant"/>
    <property type="match status" value="1"/>
</dbReference>
<keyword evidence="2 3" id="KW-0539">Nucleus</keyword>
<keyword evidence="3" id="KW-0804">Transcription</keyword>
<dbReference type="GO" id="GO:0003700">
    <property type="term" value="F:DNA-binding transcription factor activity"/>
    <property type="evidence" value="ECO:0007669"/>
    <property type="project" value="InterPro"/>
</dbReference>
<dbReference type="PANTHER" id="PTHR11514:SF115">
    <property type="entry name" value="TRANSCRIPTION FACTOR"/>
    <property type="match status" value="1"/>
</dbReference>
<protein>
    <recommendedName>
        <fullName evidence="3">Transcription factor</fullName>
        <shortName evidence="3">bHLH transcription factor</shortName>
    </recommendedName>
    <alternativeName>
        <fullName evidence="3">Basic helix-loop-helix protein</fullName>
    </alternativeName>
</protein>
<dbReference type="PANTHER" id="PTHR11514">
    <property type="entry name" value="MYC"/>
    <property type="match status" value="1"/>
</dbReference>
<feature type="domain" description="Plant bHLH transcription factor ACT-like" evidence="4">
    <location>
        <begin position="2"/>
        <end position="70"/>
    </location>
</feature>
<evidence type="ECO:0000313" key="6">
    <source>
        <dbReference type="Proteomes" id="UP001457282"/>
    </source>
</evidence>
<evidence type="ECO:0000256" key="3">
    <source>
        <dbReference type="RuleBase" id="RU369104"/>
    </source>
</evidence>
<comment type="subcellular location">
    <subcellularLocation>
        <location evidence="1 3">Nucleus</location>
    </subcellularLocation>
</comment>
<organism evidence="5 6">
    <name type="scientific">Rubus argutus</name>
    <name type="common">Southern blackberry</name>
    <dbReference type="NCBI Taxonomy" id="59490"/>
    <lineage>
        <taxon>Eukaryota</taxon>
        <taxon>Viridiplantae</taxon>
        <taxon>Streptophyta</taxon>
        <taxon>Embryophyta</taxon>
        <taxon>Tracheophyta</taxon>
        <taxon>Spermatophyta</taxon>
        <taxon>Magnoliopsida</taxon>
        <taxon>eudicotyledons</taxon>
        <taxon>Gunneridae</taxon>
        <taxon>Pentapetalae</taxon>
        <taxon>rosids</taxon>
        <taxon>fabids</taxon>
        <taxon>Rosales</taxon>
        <taxon>Rosaceae</taxon>
        <taxon>Rosoideae</taxon>
        <taxon>Rosoideae incertae sedis</taxon>
        <taxon>Rubus</taxon>
    </lineage>
</organism>
<dbReference type="Proteomes" id="UP001457282">
    <property type="component" value="Unassembled WGS sequence"/>
</dbReference>
<dbReference type="EMBL" id="JBEDUW010000006">
    <property type="protein sequence ID" value="KAK9922919.1"/>
    <property type="molecule type" value="Genomic_DNA"/>
</dbReference>
<dbReference type="GO" id="GO:0005634">
    <property type="term" value="C:nucleus"/>
    <property type="evidence" value="ECO:0007669"/>
    <property type="project" value="UniProtKB-SubCell"/>
</dbReference>
<dbReference type="InterPro" id="IPR045084">
    <property type="entry name" value="AIB/MYC-like"/>
</dbReference>
<dbReference type="AlphaFoldDB" id="A0AAW1WHA5"/>
<dbReference type="GO" id="GO:0000976">
    <property type="term" value="F:transcription cis-regulatory region binding"/>
    <property type="evidence" value="ECO:0007669"/>
    <property type="project" value="TreeGrafter"/>
</dbReference>
<evidence type="ECO:0000313" key="5">
    <source>
        <dbReference type="EMBL" id="KAK9922919.1"/>
    </source>
</evidence>
<keyword evidence="6" id="KW-1185">Reference proteome</keyword>
<keyword evidence="3" id="KW-0805">Transcription regulation</keyword>
<reference evidence="5 6" key="1">
    <citation type="journal article" date="2023" name="G3 (Bethesda)">
        <title>A chromosome-length genome assembly and annotation of blackberry (Rubus argutus, cv. 'Hillquist').</title>
        <authorList>
            <person name="Bruna T."/>
            <person name="Aryal R."/>
            <person name="Dudchenko O."/>
            <person name="Sargent D.J."/>
            <person name="Mead D."/>
            <person name="Buti M."/>
            <person name="Cavallini A."/>
            <person name="Hytonen T."/>
            <person name="Andres J."/>
            <person name="Pham M."/>
            <person name="Weisz D."/>
            <person name="Mascagni F."/>
            <person name="Usai G."/>
            <person name="Natali L."/>
            <person name="Bassil N."/>
            <person name="Fernandez G.E."/>
            <person name="Lomsadze A."/>
            <person name="Armour M."/>
            <person name="Olukolu B."/>
            <person name="Poorten T."/>
            <person name="Britton C."/>
            <person name="Davik J."/>
            <person name="Ashrafi H."/>
            <person name="Aiden E.L."/>
            <person name="Borodovsky M."/>
            <person name="Worthington M."/>
        </authorList>
    </citation>
    <scope>NUCLEOTIDE SEQUENCE [LARGE SCALE GENOMIC DNA]</scope>
    <source>
        <strain evidence="5">PI 553951</strain>
    </source>
</reference>
<sequence>MEVDVKIVGSEAMIRVQCPDKGDYPYARLMNALKDLELKIHHASISSVNELILQDVVARVPDGFISEEAMRTVIIIDFTTS</sequence>
<proteinExistence type="predicted"/>